<sequence>MSKSSTKAEYRAIAYTIWDALHIWSILFELGFPITVPVNLLCDNIFASYLIANHVQHARSNHIQIDYHFVRERVAHGDLLVQYVPTHL</sequence>
<comment type="caution">
    <text evidence="2">The sequence shown here is derived from an EMBL/GenBank/DDBJ whole genome shotgun (WGS) entry which is preliminary data.</text>
</comment>
<organism evidence="2 3">
    <name type="scientific">Cuscuta epithymum</name>
    <dbReference type="NCBI Taxonomy" id="186058"/>
    <lineage>
        <taxon>Eukaryota</taxon>
        <taxon>Viridiplantae</taxon>
        <taxon>Streptophyta</taxon>
        <taxon>Embryophyta</taxon>
        <taxon>Tracheophyta</taxon>
        <taxon>Spermatophyta</taxon>
        <taxon>Magnoliopsida</taxon>
        <taxon>eudicotyledons</taxon>
        <taxon>Gunneridae</taxon>
        <taxon>Pentapetalae</taxon>
        <taxon>asterids</taxon>
        <taxon>lamiids</taxon>
        <taxon>Solanales</taxon>
        <taxon>Convolvulaceae</taxon>
        <taxon>Cuscuteae</taxon>
        <taxon>Cuscuta</taxon>
        <taxon>Cuscuta subgen. Cuscuta</taxon>
    </lineage>
</organism>
<reference evidence="2" key="1">
    <citation type="submission" date="2022-07" db="EMBL/GenBank/DDBJ databases">
        <authorList>
            <person name="Macas J."/>
            <person name="Novak P."/>
            <person name="Neumann P."/>
        </authorList>
    </citation>
    <scope>NUCLEOTIDE SEQUENCE</scope>
</reference>
<evidence type="ECO:0000256" key="1">
    <source>
        <dbReference type="SAM" id="Phobius"/>
    </source>
</evidence>
<name>A0AAV0EB21_9ASTE</name>
<keyword evidence="3" id="KW-1185">Reference proteome</keyword>
<accession>A0AAV0EB21</accession>
<dbReference type="Proteomes" id="UP001152523">
    <property type="component" value="Unassembled WGS sequence"/>
</dbReference>
<keyword evidence="1" id="KW-0812">Transmembrane</keyword>
<keyword evidence="1" id="KW-1133">Transmembrane helix</keyword>
<proteinExistence type="predicted"/>
<evidence type="ECO:0000313" key="2">
    <source>
        <dbReference type="EMBL" id="CAH9119106.1"/>
    </source>
</evidence>
<protein>
    <submittedName>
        <fullName evidence="2">Uncharacterized protein</fullName>
    </submittedName>
</protein>
<keyword evidence="1" id="KW-0472">Membrane</keyword>
<dbReference type="CDD" id="cd09272">
    <property type="entry name" value="RNase_HI_RT_Ty1"/>
    <property type="match status" value="1"/>
</dbReference>
<evidence type="ECO:0000313" key="3">
    <source>
        <dbReference type="Proteomes" id="UP001152523"/>
    </source>
</evidence>
<feature type="transmembrane region" description="Helical" evidence="1">
    <location>
        <begin position="12"/>
        <end position="32"/>
    </location>
</feature>
<dbReference type="EMBL" id="CAMAPF010000913">
    <property type="protein sequence ID" value="CAH9119106.1"/>
    <property type="molecule type" value="Genomic_DNA"/>
</dbReference>
<dbReference type="AlphaFoldDB" id="A0AAV0EB21"/>
<gene>
    <name evidence="2" type="ORF">CEPIT_LOCUS22514</name>
</gene>